<dbReference type="GO" id="GO:0030286">
    <property type="term" value="C:dynein complex"/>
    <property type="evidence" value="ECO:0007669"/>
    <property type="project" value="UniProtKB-KW"/>
</dbReference>
<evidence type="ECO:0000259" key="13">
    <source>
        <dbReference type="Pfam" id="PF12781"/>
    </source>
</evidence>
<evidence type="ECO:0000313" key="14">
    <source>
        <dbReference type="EMBL" id="KOO33041.1"/>
    </source>
</evidence>
<dbReference type="PANTHER" id="PTHR45703:SF1">
    <property type="entry name" value="DYNEINS HEAVY CHAIN"/>
    <property type="match status" value="1"/>
</dbReference>
<evidence type="ECO:0000256" key="7">
    <source>
        <dbReference type="ARBA" id="ARBA00023054"/>
    </source>
</evidence>
<dbReference type="OrthoDB" id="424310at2759"/>
<keyword evidence="9" id="KW-0505">Motor protein</keyword>
<evidence type="ECO:0000256" key="9">
    <source>
        <dbReference type="ARBA" id="ARBA00023175"/>
    </source>
</evidence>
<dbReference type="GO" id="GO:0005930">
    <property type="term" value="C:axoneme"/>
    <property type="evidence" value="ECO:0007669"/>
    <property type="project" value="UniProtKB-SubCell"/>
</dbReference>
<keyword evidence="5" id="KW-0067">ATP-binding</keyword>
<dbReference type="Pfam" id="PF12781">
    <property type="entry name" value="AAA_9"/>
    <property type="match status" value="1"/>
</dbReference>
<keyword evidence="6" id="KW-0243">Dynein</keyword>
<keyword evidence="8" id="KW-0969">Cilium</keyword>
<keyword evidence="11" id="KW-0966">Cell projection</keyword>
<dbReference type="GO" id="GO:0045505">
    <property type="term" value="F:dynein intermediate chain binding"/>
    <property type="evidence" value="ECO:0007669"/>
    <property type="project" value="InterPro"/>
</dbReference>
<evidence type="ECO:0000313" key="15">
    <source>
        <dbReference type="Proteomes" id="UP000037460"/>
    </source>
</evidence>
<feature type="domain" description="Dynein heavy chain hydrolytic ATP-binding dynein motor region" evidence="12">
    <location>
        <begin position="12"/>
        <end position="257"/>
    </location>
</feature>
<evidence type="ECO:0000256" key="10">
    <source>
        <dbReference type="ARBA" id="ARBA00023212"/>
    </source>
</evidence>
<dbReference type="SUPFAM" id="SSF52540">
    <property type="entry name" value="P-loop containing nucleoside triphosphate hydrolases"/>
    <property type="match status" value="1"/>
</dbReference>
<dbReference type="EMBL" id="JWZX01001616">
    <property type="protein sequence ID" value="KOO33041.1"/>
    <property type="molecule type" value="Genomic_DNA"/>
</dbReference>
<dbReference type="InterPro" id="IPR026983">
    <property type="entry name" value="DHC"/>
</dbReference>
<accession>A0A0M0K2E2</accession>
<evidence type="ECO:0000259" key="12">
    <source>
        <dbReference type="Pfam" id="PF12774"/>
    </source>
</evidence>
<dbReference type="InterPro" id="IPR027417">
    <property type="entry name" value="P-loop_NTPase"/>
</dbReference>
<dbReference type="Gene3D" id="1.10.8.710">
    <property type="match status" value="1"/>
</dbReference>
<dbReference type="InterPro" id="IPR035699">
    <property type="entry name" value="AAA_6"/>
</dbReference>
<dbReference type="GO" id="GO:0051959">
    <property type="term" value="F:dynein light intermediate chain binding"/>
    <property type="evidence" value="ECO:0007669"/>
    <property type="project" value="InterPro"/>
</dbReference>
<keyword evidence="7" id="KW-0175">Coiled coil</keyword>
<keyword evidence="3" id="KW-0493">Microtubule</keyword>
<proteinExistence type="predicted"/>
<evidence type="ECO:0000256" key="1">
    <source>
        <dbReference type="ARBA" id="ARBA00004430"/>
    </source>
</evidence>
<evidence type="ECO:0000256" key="3">
    <source>
        <dbReference type="ARBA" id="ARBA00022701"/>
    </source>
</evidence>
<dbReference type="PANTHER" id="PTHR45703">
    <property type="entry name" value="DYNEIN HEAVY CHAIN"/>
    <property type="match status" value="1"/>
</dbReference>
<evidence type="ECO:0000256" key="6">
    <source>
        <dbReference type="ARBA" id="ARBA00023017"/>
    </source>
</evidence>
<reference evidence="15" key="1">
    <citation type="journal article" date="2015" name="PLoS Genet.">
        <title>Genome Sequence and Transcriptome Analyses of Chrysochromulina tobin: Metabolic Tools for Enhanced Algal Fitness in the Prominent Order Prymnesiales (Haptophyceae).</title>
        <authorList>
            <person name="Hovde B.T."/>
            <person name="Deodato C.R."/>
            <person name="Hunsperger H.M."/>
            <person name="Ryken S.A."/>
            <person name="Yost W."/>
            <person name="Jha R.K."/>
            <person name="Patterson J."/>
            <person name="Monnat R.J. Jr."/>
            <person name="Barlow S.B."/>
            <person name="Starkenburg S.R."/>
            <person name="Cattolico R.A."/>
        </authorList>
    </citation>
    <scope>NUCLEOTIDE SEQUENCE</scope>
    <source>
        <strain evidence="15">CCMP291</strain>
    </source>
</reference>
<keyword evidence="4" id="KW-0547">Nucleotide-binding</keyword>
<gene>
    <name evidence="14" type="ORF">Ctob_016318</name>
</gene>
<dbReference type="GO" id="GO:0005874">
    <property type="term" value="C:microtubule"/>
    <property type="evidence" value="ECO:0007669"/>
    <property type="project" value="UniProtKB-KW"/>
</dbReference>
<evidence type="ECO:0000256" key="5">
    <source>
        <dbReference type="ARBA" id="ARBA00022840"/>
    </source>
</evidence>
<evidence type="ECO:0000256" key="8">
    <source>
        <dbReference type="ARBA" id="ARBA00023069"/>
    </source>
</evidence>
<comment type="subcellular location">
    <subcellularLocation>
        <location evidence="1">Cytoplasm</location>
        <location evidence="1">Cytoskeleton</location>
        <location evidence="1">Cilium axoneme</location>
    </subcellularLocation>
</comment>
<evidence type="ECO:0000256" key="11">
    <source>
        <dbReference type="ARBA" id="ARBA00023273"/>
    </source>
</evidence>
<protein>
    <submittedName>
        <fullName evidence="14">Dynein heavy chain</fullName>
    </submittedName>
</protein>
<name>A0A0M0K2E2_9EUKA</name>
<dbReference type="Proteomes" id="UP000037460">
    <property type="component" value="Unassembled WGS sequence"/>
</dbReference>
<organism evidence="14 15">
    <name type="scientific">Chrysochromulina tobinii</name>
    <dbReference type="NCBI Taxonomy" id="1460289"/>
    <lineage>
        <taxon>Eukaryota</taxon>
        <taxon>Haptista</taxon>
        <taxon>Haptophyta</taxon>
        <taxon>Prymnesiophyceae</taxon>
        <taxon>Prymnesiales</taxon>
        <taxon>Chrysochromulinaceae</taxon>
        <taxon>Chrysochromulina</taxon>
    </lineage>
</organism>
<evidence type="ECO:0000256" key="4">
    <source>
        <dbReference type="ARBA" id="ARBA00022741"/>
    </source>
</evidence>
<dbReference type="GO" id="GO:0005524">
    <property type="term" value="F:ATP binding"/>
    <property type="evidence" value="ECO:0007669"/>
    <property type="project" value="UniProtKB-KW"/>
</dbReference>
<keyword evidence="10" id="KW-0206">Cytoskeleton</keyword>
<dbReference type="InterPro" id="IPR035706">
    <property type="entry name" value="AAA_9"/>
</dbReference>
<keyword evidence="2" id="KW-0963">Cytoplasm</keyword>
<evidence type="ECO:0000256" key="2">
    <source>
        <dbReference type="ARBA" id="ARBA00022490"/>
    </source>
</evidence>
<dbReference type="Gene3D" id="3.40.50.300">
    <property type="entry name" value="P-loop containing nucleotide triphosphate hydrolases"/>
    <property type="match status" value="4"/>
</dbReference>
<feature type="domain" description="Dynein heavy chain ATP-binding dynein motor region" evidence="13">
    <location>
        <begin position="386"/>
        <end position="428"/>
    </location>
</feature>
<keyword evidence="15" id="KW-1185">Reference proteome</keyword>
<dbReference type="Pfam" id="PF12774">
    <property type="entry name" value="AAA_6"/>
    <property type="match status" value="1"/>
</dbReference>
<comment type="caution">
    <text evidence="14">The sequence shown here is derived from an EMBL/GenBank/DDBJ whole genome shotgun (WGS) entry which is preliminary data.</text>
</comment>
<dbReference type="InterPro" id="IPR043157">
    <property type="entry name" value="Dynein_AAA1S"/>
</dbReference>
<dbReference type="GO" id="GO:0007018">
    <property type="term" value="P:microtubule-based movement"/>
    <property type="evidence" value="ECO:0007669"/>
    <property type="project" value="InterPro"/>
</dbReference>
<sequence>MQIKMISTILPYDNEYLGLQGRLVVTPLTDRCYRTLTGALQLDLGGAPEGPVGKGKTETTKDSGKAIARQAIVMNCSDGLDYLAVVKFFKGLAASGAWVCFDEFNRIELEALSVIAQQILTIIRGKAARVKEFDFEGSQLPFTMTCNSFITVNPGYAGRAELPDNLKVLFRTVAMMVPDYAMIGEVMLLSSGYLEARLCARKIVQTYKLCSEQRSSQDHNDYGMRAVMAVLRAAASLKQMFHDANEGILMLRSTINLPEPDYVLLKETCAWHCKNDNLQLTELFFIKITQLYEMIIVCHGLMIVGYSYGQEKLYNNPDQQWVMFDGPVDAFWIEYMNTVLDDDKKLWHEAMRCSWAWAARDANPKIPVTPNVDVAKFLVDENTIGDWAREGLPRDELSIQNGIMVTHASKWTLLIDPQGQGLGRIKRRTK</sequence>
<dbReference type="AlphaFoldDB" id="A0A0M0K2E2"/>
<dbReference type="FunFam" id="3.40.50.300:FF:000044">
    <property type="entry name" value="Dynein heavy chain 5, axonemal"/>
    <property type="match status" value="1"/>
</dbReference>